<evidence type="ECO:0000313" key="1">
    <source>
        <dbReference type="EMBL" id="KAK0555451.1"/>
    </source>
</evidence>
<sequence length="186" mass="20615">MSNSQTDTLGLDDELNSFTEEFLKINFKKQRAEAAKFSSELKANVGRVEKEAVAIISQANKDVSAALPPAHTTEEDIDQIAATVEHVLDNVLSDLQASLEQYQADYDRTLVEGQNGRVGSEGAASPSHERLHAIDAALHERPKQLISHSRKLIKKHDAELQKRAERKEIGAAARAMIRQLNIEHKT</sequence>
<proteinExistence type="predicted"/>
<comment type="caution">
    <text evidence="1">The sequence shown here is derived from an EMBL/GenBank/DDBJ whole genome shotgun (WGS) entry which is preliminary data.</text>
</comment>
<reference evidence="1" key="1">
    <citation type="journal article" date="2023" name="PhytoFront">
        <title>Draft Genome Resources of Seven Strains of Tilletia horrida, Causal Agent of Kernel Smut of Rice.</title>
        <authorList>
            <person name="Khanal S."/>
            <person name="Antony Babu S."/>
            <person name="Zhou X.G."/>
        </authorList>
    </citation>
    <scope>NUCLEOTIDE SEQUENCE</scope>
    <source>
        <strain evidence="1">TX6</strain>
    </source>
</reference>
<organism evidence="1 2">
    <name type="scientific">Tilletia horrida</name>
    <dbReference type="NCBI Taxonomy" id="155126"/>
    <lineage>
        <taxon>Eukaryota</taxon>
        <taxon>Fungi</taxon>
        <taxon>Dikarya</taxon>
        <taxon>Basidiomycota</taxon>
        <taxon>Ustilaginomycotina</taxon>
        <taxon>Exobasidiomycetes</taxon>
        <taxon>Tilletiales</taxon>
        <taxon>Tilletiaceae</taxon>
        <taxon>Tilletia</taxon>
    </lineage>
</organism>
<dbReference type="Proteomes" id="UP001176517">
    <property type="component" value="Unassembled WGS sequence"/>
</dbReference>
<evidence type="ECO:0000313" key="2">
    <source>
        <dbReference type="Proteomes" id="UP001176517"/>
    </source>
</evidence>
<dbReference type="EMBL" id="JAPDMZ010000027">
    <property type="protein sequence ID" value="KAK0555451.1"/>
    <property type="molecule type" value="Genomic_DNA"/>
</dbReference>
<gene>
    <name evidence="1" type="ORF">OC846_001711</name>
</gene>
<name>A0AAN6GUV1_9BASI</name>
<keyword evidence="2" id="KW-1185">Reference proteome</keyword>
<accession>A0AAN6GUV1</accession>
<protein>
    <submittedName>
        <fullName evidence="1">Uncharacterized protein</fullName>
    </submittedName>
</protein>
<dbReference type="AlphaFoldDB" id="A0AAN6GUV1"/>